<dbReference type="Pfam" id="PF00072">
    <property type="entry name" value="Response_reg"/>
    <property type="match status" value="1"/>
</dbReference>
<sequence length="697" mass="76921">MRLLHVEDDSNDLEIVARTLKKRLQVGELVAAPTLAAARAALSNGAFDVLLLDLHLPDGEGFELLEQLRERGNAIATVVLTGDGEEAAVRGALKAGADEFLVKDPGYFDHLPEAIRTAQRKAANKLVESERRFRALFERTPSIAVQGYDRERRVIYWNRASEEMYGFSAEEAVGRRLEDLIIPAPMREGVVSAIEAWLGDRSRPVEAGELTLKRKDGSPTHVFSSHVLLDGPGGEPELYCIDVDLNRQKQAASELERSEAQLQQLAHYDPLTGLPNRTLALILLEQALNHARRHGHGVGVLFVDLDRFKNINDSFGHPVGDELLKQIAKRLATRVRAEDTLARLGGDEFLHVLERLEDPSEAGLVAESLIALLDMPFTLSGGQEVYVGTSVGISIFPRDSDTPVGLIQHADAALYKAKEDGRKTFSYFTAELGVAAQKRIELETRLRRAVEREEFILHYQPKLAVDGGRIIGCEALLRWLSPDLGLVQPSDFIPVAEETGLIEAIGEWVLRKACRQAVQWSRHGLPELDVAVNLSARQLWQAELPVRIAGILHETGLDPNRLELELTESVIMGQETLAAERFGQLKSLGVKLAIDDFGTGYSSLAYLKRFPIDVLKIDRSFVRDIPDDANDMAIAAAIVAMARALRLTVVAEGVETLAQLAFLAEKACYAYQGYLFSPPVPAEDFERLLAADSARKP</sequence>
<dbReference type="Gene3D" id="3.30.450.20">
    <property type="entry name" value="PAS domain"/>
    <property type="match status" value="1"/>
</dbReference>
<dbReference type="SUPFAM" id="SSF141868">
    <property type="entry name" value="EAL domain-like"/>
    <property type="match status" value="1"/>
</dbReference>
<dbReference type="EMBL" id="WTVM01000052">
    <property type="protein sequence ID" value="NMG03350.1"/>
    <property type="molecule type" value="Genomic_DNA"/>
</dbReference>
<comment type="catalytic activity">
    <reaction evidence="1">
        <text>3',3'-c-di-GMP + H2O = 5'-phosphoguanylyl(3'-&gt;5')guanosine + H(+)</text>
        <dbReference type="Rhea" id="RHEA:24902"/>
        <dbReference type="ChEBI" id="CHEBI:15377"/>
        <dbReference type="ChEBI" id="CHEBI:15378"/>
        <dbReference type="ChEBI" id="CHEBI:58754"/>
        <dbReference type="ChEBI" id="CHEBI:58805"/>
        <dbReference type="EC" id="3.1.4.52"/>
    </reaction>
    <physiologicalReaction direction="left-to-right" evidence="1">
        <dbReference type="Rhea" id="RHEA:24903"/>
    </physiologicalReaction>
</comment>
<dbReference type="InterPro" id="IPR011006">
    <property type="entry name" value="CheY-like_superfamily"/>
</dbReference>
<dbReference type="Pfam" id="PF08448">
    <property type="entry name" value="PAS_4"/>
    <property type="match status" value="1"/>
</dbReference>
<dbReference type="Gene3D" id="3.30.70.270">
    <property type="match status" value="1"/>
</dbReference>
<dbReference type="CDD" id="cd00156">
    <property type="entry name" value="REC"/>
    <property type="match status" value="1"/>
</dbReference>
<dbReference type="PANTHER" id="PTHR44757">
    <property type="entry name" value="DIGUANYLATE CYCLASE DGCP"/>
    <property type="match status" value="1"/>
</dbReference>
<dbReference type="PROSITE" id="PS50112">
    <property type="entry name" value="PAS"/>
    <property type="match status" value="1"/>
</dbReference>
<protein>
    <submittedName>
        <fullName evidence="7">EAL domain-containing protein</fullName>
    </submittedName>
</protein>
<dbReference type="NCBIfam" id="TIGR00254">
    <property type="entry name" value="GGDEF"/>
    <property type="match status" value="1"/>
</dbReference>
<dbReference type="PROSITE" id="PS50883">
    <property type="entry name" value="EAL"/>
    <property type="match status" value="1"/>
</dbReference>
<feature type="domain" description="GGDEF" evidence="6">
    <location>
        <begin position="296"/>
        <end position="430"/>
    </location>
</feature>
<dbReference type="FunFam" id="3.20.20.450:FF:000001">
    <property type="entry name" value="Cyclic di-GMP phosphodiesterase yahA"/>
    <property type="match status" value="1"/>
</dbReference>
<dbReference type="SMART" id="SM00267">
    <property type="entry name" value="GGDEF"/>
    <property type="match status" value="1"/>
</dbReference>
<dbReference type="InterPro" id="IPR035965">
    <property type="entry name" value="PAS-like_dom_sf"/>
</dbReference>
<dbReference type="SUPFAM" id="SSF52172">
    <property type="entry name" value="CheY-like"/>
    <property type="match status" value="1"/>
</dbReference>
<feature type="domain" description="PAS" evidence="4">
    <location>
        <begin position="129"/>
        <end position="183"/>
    </location>
</feature>
<dbReference type="GO" id="GO:0000160">
    <property type="term" value="P:phosphorelay signal transduction system"/>
    <property type="evidence" value="ECO:0007669"/>
    <property type="project" value="InterPro"/>
</dbReference>
<dbReference type="Proteomes" id="UP000599523">
    <property type="component" value="Unassembled WGS sequence"/>
</dbReference>
<dbReference type="Pfam" id="PF00563">
    <property type="entry name" value="EAL"/>
    <property type="match status" value="1"/>
</dbReference>
<evidence type="ECO:0000259" key="5">
    <source>
        <dbReference type="PROSITE" id="PS50883"/>
    </source>
</evidence>
<dbReference type="CDD" id="cd01949">
    <property type="entry name" value="GGDEF"/>
    <property type="match status" value="1"/>
</dbReference>
<dbReference type="Gene3D" id="3.20.20.450">
    <property type="entry name" value="EAL domain"/>
    <property type="match status" value="1"/>
</dbReference>
<dbReference type="SMART" id="SM00091">
    <property type="entry name" value="PAS"/>
    <property type="match status" value="1"/>
</dbReference>
<dbReference type="SMART" id="SM00052">
    <property type="entry name" value="EAL"/>
    <property type="match status" value="1"/>
</dbReference>
<dbReference type="GO" id="GO:0071111">
    <property type="term" value="F:cyclic-guanylate-specific phosphodiesterase activity"/>
    <property type="evidence" value="ECO:0007669"/>
    <property type="project" value="UniProtKB-EC"/>
</dbReference>
<evidence type="ECO:0000256" key="1">
    <source>
        <dbReference type="ARBA" id="ARBA00051114"/>
    </source>
</evidence>
<dbReference type="GO" id="GO:0071732">
    <property type="term" value="P:cellular response to nitric oxide"/>
    <property type="evidence" value="ECO:0007669"/>
    <property type="project" value="UniProtKB-ARBA"/>
</dbReference>
<keyword evidence="8" id="KW-1185">Reference proteome</keyword>
<feature type="modified residue" description="4-aspartylphosphate" evidence="2">
    <location>
        <position position="53"/>
    </location>
</feature>
<evidence type="ECO:0000256" key="2">
    <source>
        <dbReference type="PROSITE-ProRule" id="PRU00169"/>
    </source>
</evidence>
<keyword evidence="2" id="KW-0597">Phosphoprotein</keyword>
<dbReference type="RefSeq" id="WP_168988102.1">
    <property type="nucleotide sequence ID" value="NZ_CAWPHM010000278.1"/>
</dbReference>
<dbReference type="Gene3D" id="3.40.50.2300">
    <property type="match status" value="1"/>
</dbReference>
<dbReference type="FunFam" id="3.30.70.270:FF:000001">
    <property type="entry name" value="Diguanylate cyclase domain protein"/>
    <property type="match status" value="1"/>
</dbReference>
<dbReference type="InterPro" id="IPR001633">
    <property type="entry name" value="EAL_dom"/>
</dbReference>
<dbReference type="SUPFAM" id="SSF55073">
    <property type="entry name" value="Nucleotide cyclase"/>
    <property type="match status" value="1"/>
</dbReference>
<dbReference type="NCBIfam" id="TIGR00229">
    <property type="entry name" value="sensory_box"/>
    <property type="match status" value="1"/>
</dbReference>
<reference evidence="7" key="1">
    <citation type="submission" date="2019-12" db="EMBL/GenBank/DDBJ databases">
        <title>Comparative genomics gives insights into the taxonomy of the Azoarcus-Aromatoleum group and reveals separate origins of nif in the plant-associated Azoarcus and non-plant-associated Aromatoleum sub-groups.</title>
        <authorList>
            <person name="Lafos M."/>
            <person name="Maluk M."/>
            <person name="Batista M."/>
            <person name="Junghare M."/>
            <person name="Carmona M."/>
            <person name="Faoro H."/>
            <person name="Cruz L.M."/>
            <person name="Battistoni F."/>
            <person name="De Souza E."/>
            <person name="Pedrosa F."/>
            <person name="Chen W.-M."/>
            <person name="Poole P.S."/>
            <person name="Dixon R.A."/>
            <person name="James E.K."/>
        </authorList>
    </citation>
    <scope>NUCLEOTIDE SEQUENCE</scope>
    <source>
        <strain evidence="7">NSC3</strain>
    </source>
</reference>
<dbReference type="CDD" id="cd00130">
    <property type="entry name" value="PAS"/>
    <property type="match status" value="1"/>
</dbReference>
<dbReference type="InterPro" id="IPR052155">
    <property type="entry name" value="Biofilm_reg_signaling"/>
</dbReference>
<evidence type="ECO:0000313" key="7">
    <source>
        <dbReference type="EMBL" id="NMG03350.1"/>
    </source>
</evidence>
<name>A0A972F884_9RHOO</name>
<evidence type="ECO:0000259" key="4">
    <source>
        <dbReference type="PROSITE" id="PS50112"/>
    </source>
</evidence>
<feature type="domain" description="Response regulatory" evidence="3">
    <location>
        <begin position="2"/>
        <end position="118"/>
    </location>
</feature>
<dbReference type="InterPro" id="IPR035919">
    <property type="entry name" value="EAL_sf"/>
</dbReference>
<dbReference type="SUPFAM" id="SSF55785">
    <property type="entry name" value="PYP-like sensor domain (PAS domain)"/>
    <property type="match status" value="1"/>
</dbReference>
<organism evidence="7 8">
    <name type="scientific">Azoarcus taiwanensis</name>
    <dbReference type="NCBI Taxonomy" id="666964"/>
    <lineage>
        <taxon>Bacteria</taxon>
        <taxon>Pseudomonadati</taxon>
        <taxon>Pseudomonadota</taxon>
        <taxon>Betaproteobacteria</taxon>
        <taxon>Rhodocyclales</taxon>
        <taxon>Zoogloeaceae</taxon>
        <taxon>Azoarcus</taxon>
    </lineage>
</organism>
<comment type="caution">
    <text evidence="7">The sequence shown here is derived from an EMBL/GenBank/DDBJ whole genome shotgun (WGS) entry which is preliminary data.</text>
</comment>
<dbReference type="PROSITE" id="PS50110">
    <property type="entry name" value="RESPONSE_REGULATORY"/>
    <property type="match status" value="1"/>
</dbReference>
<dbReference type="PROSITE" id="PS50887">
    <property type="entry name" value="GGDEF"/>
    <property type="match status" value="1"/>
</dbReference>
<feature type="domain" description="EAL" evidence="5">
    <location>
        <begin position="439"/>
        <end position="693"/>
    </location>
</feature>
<dbReference type="InterPro" id="IPR000014">
    <property type="entry name" value="PAS"/>
</dbReference>
<dbReference type="AlphaFoldDB" id="A0A972F884"/>
<evidence type="ECO:0000313" key="8">
    <source>
        <dbReference type="Proteomes" id="UP000599523"/>
    </source>
</evidence>
<dbReference type="SMART" id="SM00448">
    <property type="entry name" value="REC"/>
    <property type="match status" value="1"/>
</dbReference>
<dbReference type="InterPro" id="IPR001789">
    <property type="entry name" value="Sig_transdc_resp-reg_receiver"/>
</dbReference>
<gene>
    <name evidence="7" type="ORF">GPA21_10230</name>
</gene>
<dbReference type="InterPro" id="IPR013656">
    <property type="entry name" value="PAS_4"/>
</dbReference>
<dbReference type="InterPro" id="IPR029787">
    <property type="entry name" value="Nucleotide_cyclase"/>
</dbReference>
<proteinExistence type="predicted"/>
<dbReference type="InterPro" id="IPR000160">
    <property type="entry name" value="GGDEF_dom"/>
</dbReference>
<dbReference type="PANTHER" id="PTHR44757:SF2">
    <property type="entry name" value="BIOFILM ARCHITECTURE MAINTENANCE PROTEIN MBAA"/>
    <property type="match status" value="1"/>
</dbReference>
<dbReference type="Pfam" id="PF00990">
    <property type="entry name" value="GGDEF"/>
    <property type="match status" value="1"/>
</dbReference>
<evidence type="ECO:0000259" key="6">
    <source>
        <dbReference type="PROSITE" id="PS50887"/>
    </source>
</evidence>
<evidence type="ECO:0000259" key="3">
    <source>
        <dbReference type="PROSITE" id="PS50110"/>
    </source>
</evidence>
<dbReference type="CDD" id="cd01948">
    <property type="entry name" value="EAL"/>
    <property type="match status" value="1"/>
</dbReference>
<accession>A0A972F884</accession>
<dbReference type="InterPro" id="IPR043128">
    <property type="entry name" value="Rev_trsase/Diguanyl_cyclase"/>
</dbReference>